<gene>
    <name evidence="2" type="ORF">SAMN06297251_1037</name>
</gene>
<reference evidence="2 3" key="1">
    <citation type="submission" date="2017-04" db="EMBL/GenBank/DDBJ databases">
        <authorList>
            <person name="Afonso C.L."/>
            <person name="Miller P.J."/>
            <person name="Scott M.A."/>
            <person name="Spackman E."/>
            <person name="Goraichik I."/>
            <person name="Dimitrov K.M."/>
            <person name="Suarez D.L."/>
            <person name="Swayne D.E."/>
        </authorList>
    </citation>
    <scope>NUCLEOTIDE SEQUENCE [LARGE SCALE GENOMIC DNA]</scope>
    <source>
        <strain evidence="2 3">CGMCC 1.10972</strain>
    </source>
</reference>
<organism evidence="2 3">
    <name type="scientific">Fulvimarina manganoxydans</name>
    <dbReference type="NCBI Taxonomy" id="937218"/>
    <lineage>
        <taxon>Bacteria</taxon>
        <taxon>Pseudomonadati</taxon>
        <taxon>Pseudomonadota</taxon>
        <taxon>Alphaproteobacteria</taxon>
        <taxon>Hyphomicrobiales</taxon>
        <taxon>Aurantimonadaceae</taxon>
        <taxon>Fulvimarina</taxon>
    </lineage>
</organism>
<dbReference type="PANTHER" id="PTHR42912">
    <property type="entry name" value="METHYLTRANSFERASE"/>
    <property type="match status" value="1"/>
</dbReference>
<dbReference type="InterPro" id="IPR050508">
    <property type="entry name" value="Methyltransf_Superfamily"/>
</dbReference>
<dbReference type="PRINTS" id="PR00778">
    <property type="entry name" value="HTHARSR"/>
</dbReference>
<dbReference type="SUPFAM" id="SSF53335">
    <property type="entry name" value="S-adenosyl-L-methionine-dependent methyltransferases"/>
    <property type="match status" value="1"/>
</dbReference>
<dbReference type="InterPro" id="IPR029063">
    <property type="entry name" value="SAM-dependent_MTases_sf"/>
</dbReference>
<dbReference type="Proteomes" id="UP000192656">
    <property type="component" value="Unassembled WGS sequence"/>
</dbReference>
<dbReference type="OrthoDB" id="9789575at2"/>
<dbReference type="EMBL" id="FWXR01000003">
    <property type="protein sequence ID" value="SMC50158.1"/>
    <property type="molecule type" value="Genomic_DNA"/>
</dbReference>
<dbReference type="InterPro" id="IPR001845">
    <property type="entry name" value="HTH_ArsR_DNA-bd_dom"/>
</dbReference>
<dbReference type="GO" id="GO:0008757">
    <property type="term" value="F:S-adenosylmethionine-dependent methyltransferase activity"/>
    <property type="evidence" value="ECO:0007669"/>
    <property type="project" value="InterPro"/>
</dbReference>
<evidence type="ECO:0000313" key="2">
    <source>
        <dbReference type="EMBL" id="SMC50158.1"/>
    </source>
</evidence>
<evidence type="ECO:0000313" key="3">
    <source>
        <dbReference type="Proteomes" id="UP000192656"/>
    </source>
</evidence>
<sequence length="339" mass="37557">MRPTASLPFDHYVDVLKALAEPTRLRLAMVLARSDLTVSELTTILGQSQPRISRHLKLMAECGVLERYQEGAFAYYRLSDKTAAGSLARDLDIRLDEGDPIVARDRDRLEQVRTERARRAADYFARNAESWDRIRALHVSDRKVEETLDRILGKRRIGTLLDVGTGTGRMLEVLAPRCDRAVGIDASREMLAIARAKLDDAGIVNAQVRQGDAYNLPVEAGSFDLVVMHQVLHYLDDPARAVREAASVLAPGGRLVIVDFAPHELEFLRADHAHLRLGFSDESLTGFLDACHLEMRAIEHLSSAAAETGGLTLTICIGQDRRMLLAPGETATDTLHQYA</sequence>
<dbReference type="NCBIfam" id="NF033788">
    <property type="entry name" value="HTH_metalloreg"/>
    <property type="match status" value="1"/>
</dbReference>
<dbReference type="CDD" id="cd02440">
    <property type="entry name" value="AdoMet_MTases"/>
    <property type="match status" value="1"/>
</dbReference>
<proteinExistence type="predicted"/>
<dbReference type="GO" id="GO:0003700">
    <property type="term" value="F:DNA-binding transcription factor activity"/>
    <property type="evidence" value="ECO:0007669"/>
    <property type="project" value="InterPro"/>
</dbReference>
<feature type="domain" description="HTH arsR-type" evidence="1">
    <location>
        <begin position="4"/>
        <end position="98"/>
    </location>
</feature>
<dbReference type="STRING" id="937218.SAMN06297251_1037"/>
<accession>A0A1W1ZPX7</accession>
<dbReference type="InterPro" id="IPR011991">
    <property type="entry name" value="ArsR-like_HTH"/>
</dbReference>
<dbReference type="AlphaFoldDB" id="A0A1W1ZPX7"/>
<dbReference type="SMART" id="SM00418">
    <property type="entry name" value="HTH_ARSR"/>
    <property type="match status" value="1"/>
</dbReference>
<dbReference type="Gene3D" id="1.10.10.10">
    <property type="entry name" value="Winged helix-like DNA-binding domain superfamily/Winged helix DNA-binding domain"/>
    <property type="match status" value="1"/>
</dbReference>
<name>A0A1W1ZPX7_9HYPH</name>
<keyword evidence="3" id="KW-1185">Reference proteome</keyword>
<dbReference type="InterPro" id="IPR036390">
    <property type="entry name" value="WH_DNA-bd_sf"/>
</dbReference>
<dbReference type="InterPro" id="IPR013216">
    <property type="entry name" value="Methyltransf_11"/>
</dbReference>
<dbReference type="InterPro" id="IPR036388">
    <property type="entry name" value="WH-like_DNA-bd_sf"/>
</dbReference>
<protein>
    <submittedName>
        <fullName evidence="2">Transcriptional regulator, ArsR family</fullName>
    </submittedName>
</protein>
<dbReference type="Pfam" id="PF01022">
    <property type="entry name" value="HTH_5"/>
    <property type="match status" value="1"/>
</dbReference>
<dbReference type="RefSeq" id="WP_084408850.1">
    <property type="nucleotide sequence ID" value="NZ_FWXR01000003.1"/>
</dbReference>
<dbReference type="SUPFAM" id="SSF46785">
    <property type="entry name" value="Winged helix' DNA-binding domain"/>
    <property type="match status" value="1"/>
</dbReference>
<dbReference type="CDD" id="cd00090">
    <property type="entry name" value="HTH_ARSR"/>
    <property type="match status" value="1"/>
</dbReference>
<dbReference type="PROSITE" id="PS50987">
    <property type="entry name" value="HTH_ARSR_2"/>
    <property type="match status" value="1"/>
</dbReference>
<evidence type="ECO:0000259" key="1">
    <source>
        <dbReference type="PROSITE" id="PS50987"/>
    </source>
</evidence>
<dbReference type="Pfam" id="PF08241">
    <property type="entry name" value="Methyltransf_11"/>
    <property type="match status" value="1"/>
</dbReference>
<dbReference type="Gene3D" id="3.40.50.150">
    <property type="entry name" value="Vaccinia Virus protein VP39"/>
    <property type="match status" value="1"/>
</dbReference>